<dbReference type="Gene3D" id="2.60.40.10">
    <property type="entry name" value="Immunoglobulins"/>
    <property type="match status" value="2"/>
</dbReference>
<accession>A0A5D3E889</accession>
<dbReference type="Gene3D" id="2.60.120.260">
    <property type="entry name" value="Galactose-binding domain-like"/>
    <property type="match status" value="1"/>
</dbReference>
<dbReference type="Pfam" id="PF13004">
    <property type="entry name" value="BACON"/>
    <property type="match status" value="1"/>
</dbReference>
<dbReference type="InterPro" id="IPR008979">
    <property type="entry name" value="Galactose-bd-like_sf"/>
</dbReference>
<organism evidence="3 4">
    <name type="scientific">Bacteroides pyogenes</name>
    <dbReference type="NCBI Taxonomy" id="310300"/>
    <lineage>
        <taxon>Bacteria</taxon>
        <taxon>Pseudomonadati</taxon>
        <taxon>Bacteroidota</taxon>
        <taxon>Bacteroidia</taxon>
        <taxon>Bacteroidales</taxon>
        <taxon>Bacteroidaceae</taxon>
        <taxon>Bacteroides</taxon>
    </lineage>
</organism>
<dbReference type="Gene3D" id="2.60.120.1250">
    <property type="entry name" value="Peptidase M60, enhancin-like domain 1"/>
    <property type="match status" value="1"/>
</dbReference>
<evidence type="ECO:0000259" key="2">
    <source>
        <dbReference type="PROSITE" id="PS51723"/>
    </source>
</evidence>
<dbReference type="InterPro" id="IPR042279">
    <property type="entry name" value="Pep_M60_3"/>
</dbReference>
<feature type="chain" id="PRO_5030116180" evidence="1">
    <location>
        <begin position="24"/>
        <end position="919"/>
    </location>
</feature>
<dbReference type="InterPro" id="IPR024361">
    <property type="entry name" value="BACON"/>
</dbReference>
<keyword evidence="4" id="KW-1185">Reference proteome</keyword>
<feature type="domain" description="Peptidase M60" evidence="2">
    <location>
        <begin position="440"/>
        <end position="741"/>
    </location>
</feature>
<name>A0A5D3E889_9BACE</name>
<dbReference type="Pfam" id="PF13402">
    <property type="entry name" value="Peptidase_M60"/>
    <property type="match status" value="1"/>
</dbReference>
<dbReference type="SUPFAM" id="SSF49785">
    <property type="entry name" value="Galactose-binding domain-like"/>
    <property type="match status" value="1"/>
</dbReference>
<dbReference type="SMART" id="SM01276">
    <property type="entry name" value="M60-like"/>
    <property type="match status" value="1"/>
</dbReference>
<dbReference type="Proteomes" id="UP000324383">
    <property type="component" value="Unassembled WGS sequence"/>
</dbReference>
<evidence type="ECO:0000256" key="1">
    <source>
        <dbReference type="SAM" id="SignalP"/>
    </source>
</evidence>
<dbReference type="InterPro" id="IPR013783">
    <property type="entry name" value="Ig-like_fold"/>
</dbReference>
<dbReference type="Gene3D" id="3.40.390.80">
    <property type="entry name" value="Peptidase M60, enhancin-like domain 2"/>
    <property type="match status" value="1"/>
</dbReference>
<dbReference type="PROSITE" id="PS51723">
    <property type="entry name" value="PEPTIDASE_M60"/>
    <property type="match status" value="1"/>
</dbReference>
<dbReference type="Pfam" id="PF00754">
    <property type="entry name" value="F5_F8_type_C"/>
    <property type="match status" value="1"/>
</dbReference>
<dbReference type="AlphaFoldDB" id="A0A5D3E889"/>
<protein>
    <submittedName>
        <fullName evidence="3">Carbohydrate-binding protein</fullName>
    </submittedName>
</protein>
<dbReference type="Gene3D" id="1.10.390.30">
    <property type="entry name" value="Peptidase M60, enhancin-like domain 3"/>
    <property type="match status" value="1"/>
</dbReference>
<proteinExistence type="predicted"/>
<dbReference type="RefSeq" id="WP_148727791.1">
    <property type="nucleotide sequence ID" value="NZ_CP197398.1"/>
</dbReference>
<feature type="signal peptide" evidence="1">
    <location>
        <begin position="1"/>
        <end position="23"/>
    </location>
</feature>
<dbReference type="InterPro" id="IPR031161">
    <property type="entry name" value="Peptidase_M60_dom"/>
</dbReference>
<dbReference type="InterPro" id="IPR000421">
    <property type="entry name" value="FA58C"/>
</dbReference>
<evidence type="ECO:0000313" key="3">
    <source>
        <dbReference type="EMBL" id="TYK32029.1"/>
    </source>
</evidence>
<evidence type="ECO:0000313" key="4">
    <source>
        <dbReference type="Proteomes" id="UP000324383"/>
    </source>
</evidence>
<keyword evidence="1" id="KW-0732">Signal</keyword>
<reference evidence="3 4" key="1">
    <citation type="submission" date="2019-07" db="EMBL/GenBank/DDBJ databases">
        <title>Draft Genome Sequences of Bacteroides pyogenes Strains Isolated from the Uterus Holstein Dairy Cows with Metritis.</title>
        <authorList>
            <person name="Cunha F."/>
            <person name="Galvao K.N."/>
            <person name="Jeon S.J."/>
            <person name="Jeong K.C."/>
        </authorList>
    </citation>
    <scope>NUCLEOTIDE SEQUENCE [LARGE SCALE GENOMIC DNA]</scope>
    <source>
        <strain evidence="3 4">KG-31</strain>
    </source>
</reference>
<gene>
    <name evidence="3" type="ORF">FNJ60_13825</name>
</gene>
<sequence length="919" mass="105045">MKLRLIFLLTVSAFLMLTCSDKSEDDMLFLTIKQKTVNFSEAASSSDIQIQTNDSYWTATVQKDAETWLKTLSRGSILQISVSANPEMEKRRGEIKVTAGKLSEIIVVEQLGMAPALLLSSEMFTIAADGGEMKLEVTANIEYDISIPTDATWIKPLTNTRAVEMVKKEYRFDVSFNGEEAVRTTELVVKQKGGTLEKKVLVTQKAQTGYTGESTGDIKDDVKVPISRASASSFQKGEEIEKSFDGDYNTIYHSSWNNSGDDYFPITLEYFFDNQESIDYLVYYPRLEGYNGHFKEVEIWTSTQDAPNYVKVTDYDFKGSPMMTKVLFDKPLIKPLSVKFIVKSGNGDRQGFASCSEMEFYRRNSDNFDPLTLFTDLTCSELKPGISIEEIEKVPNKLYRNIAFYLHKGSYPHEFRIQNYRAWPHPDDWARVNKTSTLSLLDNPTGISVEENDELIVFVGPTEGYKIGLKVQNLNKPGGDGYGNAFYYSLSQGVNKLKMKNKGLIYVFYHTPDYQTAQPVKIHFATGKVNGYFDSQKHQASDWPKYLNAAVDEYFDVVGKHAHLTFSTAHFKTYAGSNGKELIDAYDDLVSLEKEFMGLMKYNRPTINRAYFHAMYHSYFYSTSYRTAYNVTGENERRTLLNVNELKKSPWGPAHEQGHTFQTRPGFKWHGMTEVTNNVHSLYVQTEWGNASRIETEKMGRFNNRYEKAYYNSFVKHVSYPGEEDVFCKLVSLWQLQLYFSNARGKTDLYKDLYEKVRTSTNQPTPGTQQLEFVKMMCDIAQADLTDFFKRWGYLSPFDSEIDDYGKIRVVIDQSQIDRTIAAVKEKNYLPLIEKIEYISDSNWKIFRDRLPVRQGTAIKSGKNITMNGWQNVVAYEVYDGETLVFVSNKASFSLDTDVNSGIKVLAVAYDGSKMEVKF</sequence>
<dbReference type="CDD" id="cd14948">
    <property type="entry name" value="BACON"/>
    <property type="match status" value="2"/>
</dbReference>
<comment type="caution">
    <text evidence="3">The sequence shown here is derived from an EMBL/GenBank/DDBJ whole genome shotgun (WGS) entry which is preliminary data.</text>
</comment>
<dbReference type="EMBL" id="VKLW01000042">
    <property type="protein sequence ID" value="TYK32029.1"/>
    <property type="molecule type" value="Genomic_DNA"/>
</dbReference>